<sequence length="430" mass="47412">MNELFIHKLKGLSTGQSHFLQLQSTCSDCRNGVGLVMSQEGLKKAARGAVAQHERSIAPDLARGMMLLLICIAHVPLYISNNAEYRTLNHPSGGDLLDNIIQFATMMIVDLRSYPMFAVLFGYGLAMIVTRQLAAGTSQQTTRKLIRRRCLYMILFGAIHALIVFSFDILTVYGLVGLLFGFLLFAPKRKLLRVIGWLSLIMVSLLLTQAWLLSGGAGAPMLDYSTLATSYGGAIEKRLFEYPFWVVYSLIAMPLIIPVLIGVWAGNKRLLEAPQQNQRLLKKISIIGITVSILGALPLALTVFGFWQKSTYLTALHSISGIFGGIGYIALFGLISARISAAGSRGKIVQALVATGQRSLTSYLLHSIILALLLSSWGFGLGKYFHSFEIFFIGILTWLILVVISVLLERKGHRGPAEVLLRKLVYRKSY</sequence>
<proteinExistence type="predicted"/>
<keyword evidence="1" id="KW-0812">Transmembrane</keyword>
<feature type="transmembrane region" description="Helical" evidence="1">
    <location>
        <begin position="198"/>
        <end position="222"/>
    </location>
</feature>
<feature type="domain" description="DUF418" evidence="2">
    <location>
        <begin position="266"/>
        <end position="428"/>
    </location>
</feature>
<feature type="transmembrane region" description="Helical" evidence="1">
    <location>
        <begin position="360"/>
        <end position="379"/>
    </location>
</feature>
<feature type="transmembrane region" description="Helical" evidence="1">
    <location>
        <begin position="286"/>
        <end position="307"/>
    </location>
</feature>
<dbReference type="Pfam" id="PF04235">
    <property type="entry name" value="DUF418"/>
    <property type="match status" value="1"/>
</dbReference>
<feature type="transmembrane region" description="Helical" evidence="1">
    <location>
        <begin position="385"/>
        <end position="408"/>
    </location>
</feature>
<dbReference type="AlphaFoldDB" id="A0A559J0U0"/>
<keyword evidence="1" id="KW-0472">Membrane</keyword>
<dbReference type="InterPro" id="IPR052529">
    <property type="entry name" value="Bact_Transport_Assoc"/>
</dbReference>
<keyword evidence="1" id="KW-1133">Transmembrane helix</keyword>
<dbReference type="PANTHER" id="PTHR30590">
    <property type="entry name" value="INNER MEMBRANE PROTEIN"/>
    <property type="match status" value="1"/>
</dbReference>
<reference evidence="3 4" key="1">
    <citation type="submission" date="2019-07" db="EMBL/GenBank/DDBJ databases">
        <authorList>
            <person name="Kim J."/>
        </authorList>
    </citation>
    <scope>NUCLEOTIDE SEQUENCE [LARGE SCALE GENOMIC DNA]</scope>
    <source>
        <strain evidence="3 4">N4</strain>
    </source>
</reference>
<comment type="caution">
    <text evidence="3">The sequence shown here is derived from an EMBL/GenBank/DDBJ whole genome shotgun (WGS) entry which is preliminary data.</text>
</comment>
<gene>
    <name evidence="3" type="ORF">FPZ44_10805</name>
</gene>
<organism evidence="3 4">
    <name type="scientific">Paenibacillus agilis</name>
    <dbReference type="NCBI Taxonomy" id="3020863"/>
    <lineage>
        <taxon>Bacteria</taxon>
        <taxon>Bacillati</taxon>
        <taxon>Bacillota</taxon>
        <taxon>Bacilli</taxon>
        <taxon>Bacillales</taxon>
        <taxon>Paenibacillaceae</taxon>
        <taxon>Paenibacillus</taxon>
    </lineage>
</organism>
<name>A0A559J0U0_9BACL</name>
<evidence type="ECO:0000313" key="4">
    <source>
        <dbReference type="Proteomes" id="UP000318102"/>
    </source>
</evidence>
<keyword evidence="4" id="KW-1185">Reference proteome</keyword>
<dbReference type="InterPro" id="IPR007349">
    <property type="entry name" value="DUF418"/>
</dbReference>
<feature type="transmembrane region" description="Helical" evidence="1">
    <location>
        <begin position="242"/>
        <end position="265"/>
    </location>
</feature>
<feature type="transmembrane region" description="Helical" evidence="1">
    <location>
        <begin position="319"/>
        <end position="339"/>
    </location>
</feature>
<dbReference type="EMBL" id="VNJK01000001">
    <property type="protein sequence ID" value="TVX93500.1"/>
    <property type="molecule type" value="Genomic_DNA"/>
</dbReference>
<evidence type="ECO:0000313" key="3">
    <source>
        <dbReference type="EMBL" id="TVX93500.1"/>
    </source>
</evidence>
<protein>
    <submittedName>
        <fullName evidence="3">DUF418 domain-containing protein</fullName>
    </submittedName>
</protein>
<accession>A0A559J0U0</accession>
<feature type="transmembrane region" description="Helical" evidence="1">
    <location>
        <begin position="169"/>
        <end position="186"/>
    </location>
</feature>
<feature type="transmembrane region" description="Helical" evidence="1">
    <location>
        <begin position="114"/>
        <end position="134"/>
    </location>
</feature>
<dbReference type="PANTHER" id="PTHR30590:SF2">
    <property type="entry name" value="INNER MEMBRANE PROTEIN"/>
    <property type="match status" value="1"/>
</dbReference>
<evidence type="ECO:0000256" key="1">
    <source>
        <dbReference type="SAM" id="Phobius"/>
    </source>
</evidence>
<dbReference type="Proteomes" id="UP000318102">
    <property type="component" value="Unassembled WGS sequence"/>
</dbReference>
<evidence type="ECO:0000259" key="2">
    <source>
        <dbReference type="Pfam" id="PF04235"/>
    </source>
</evidence>
<dbReference type="OrthoDB" id="2388539at2"/>
<feature type="transmembrane region" description="Helical" evidence="1">
    <location>
        <begin position="146"/>
        <end position="163"/>
    </location>
</feature>